<accession>A0ABX3HPJ7</accession>
<dbReference type="EMBL" id="MPTB01000004">
    <property type="protein sequence ID" value="OMD51862.1"/>
    <property type="molecule type" value="Genomic_DNA"/>
</dbReference>
<evidence type="ECO:0000313" key="2">
    <source>
        <dbReference type="EMBL" id="OMD51862.1"/>
    </source>
</evidence>
<gene>
    <name evidence="2" type="ORF">BSK56_04355</name>
</gene>
<name>A0ABX3HPJ7_PAEBO</name>
<protein>
    <recommendedName>
        <fullName evidence="1">N-acetyltransferase domain-containing protein</fullName>
    </recommendedName>
</protein>
<dbReference type="PROSITE" id="PS51186">
    <property type="entry name" value="GNAT"/>
    <property type="match status" value="1"/>
</dbReference>
<feature type="domain" description="N-acetyltransferase" evidence="1">
    <location>
        <begin position="133"/>
        <end position="276"/>
    </location>
</feature>
<dbReference type="InterPro" id="IPR027365">
    <property type="entry name" value="GNAT_acetyltra_YdfB-like"/>
</dbReference>
<organism evidence="2 3">
    <name type="scientific">Paenibacillus borealis</name>
    <dbReference type="NCBI Taxonomy" id="160799"/>
    <lineage>
        <taxon>Bacteria</taxon>
        <taxon>Bacillati</taxon>
        <taxon>Bacillota</taxon>
        <taxon>Bacilli</taxon>
        <taxon>Bacillales</taxon>
        <taxon>Paenibacillaceae</taxon>
        <taxon>Paenibacillus</taxon>
    </lineage>
</organism>
<evidence type="ECO:0000313" key="3">
    <source>
        <dbReference type="Proteomes" id="UP000187412"/>
    </source>
</evidence>
<dbReference type="RefSeq" id="WP_076109491.1">
    <property type="nucleotide sequence ID" value="NZ_MPTB01000004.1"/>
</dbReference>
<dbReference type="Gene3D" id="3.40.630.30">
    <property type="match status" value="1"/>
</dbReference>
<dbReference type="InterPro" id="IPR016181">
    <property type="entry name" value="Acyl_CoA_acyltransferase"/>
</dbReference>
<dbReference type="SUPFAM" id="SSF55729">
    <property type="entry name" value="Acyl-CoA N-acyltransferases (Nat)"/>
    <property type="match status" value="1"/>
</dbReference>
<sequence length="276" mass="30680">MIRKLNEADREDLMELVGKNPAINLYIIGDVENFGFEQDFMELWGESDSVDGPLKAVILRFYGSYLPYSEGPFDAEGFAELLRRNKNAEMISGSLEVVRTLSKWLSIRQEKEMLFAELTEMNGEIRTAASAPVPIQKATTQDVDAICTLTDVISEFTSSPEDARKTLHKTLESGTGRTYFVEQNGEVIATASTAAENSRSAMIVAVATHPEYRGQKLASRVVAQLCADILAEGKSLCLFYNNPQAGLIYKKLGFRDIDKWSMTYLHKENQLTGAGI</sequence>
<keyword evidence="3" id="KW-1185">Reference proteome</keyword>
<proteinExistence type="predicted"/>
<comment type="caution">
    <text evidence="2">The sequence shown here is derived from an EMBL/GenBank/DDBJ whole genome shotgun (WGS) entry which is preliminary data.</text>
</comment>
<dbReference type="InterPro" id="IPR000182">
    <property type="entry name" value="GNAT_dom"/>
</dbReference>
<evidence type="ECO:0000259" key="1">
    <source>
        <dbReference type="PROSITE" id="PS51186"/>
    </source>
</evidence>
<dbReference type="Pfam" id="PF12746">
    <property type="entry name" value="GNAT_acetyltran"/>
    <property type="match status" value="1"/>
</dbReference>
<dbReference type="CDD" id="cd04301">
    <property type="entry name" value="NAT_SF"/>
    <property type="match status" value="1"/>
</dbReference>
<reference evidence="2 3" key="1">
    <citation type="submission" date="2016-10" db="EMBL/GenBank/DDBJ databases">
        <title>Paenibacillus species isolates.</title>
        <authorList>
            <person name="Beno S.M."/>
        </authorList>
    </citation>
    <scope>NUCLEOTIDE SEQUENCE [LARGE SCALE GENOMIC DNA]</scope>
    <source>
        <strain evidence="2 3">FSL H7-0744</strain>
    </source>
</reference>
<dbReference type="Proteomes" id="UP000187412">
    <property type="component" value="Unassembled WGS sequence"/>
</dbReference>